<evidence type="ECO:0000256" key="4">
    <source>
        <dbReference type="ARBA" id="ARBA00017575"/>
    </source>
</evidence>
<feature type="binding site" evidence="21">
    <location>
        <position position="65"/>
    </location>
    <ligand>
        <name>substrate</name>
    </ligand>
</feature>
<evidence type="ECO:0000256" key="20">
    <source>
        <dbReference type="PIRSR" id="PIRSR600829-1"/>
    </source>
</evidence>
<evidence type="ECO:0000256" key="14">
    <source>
        <dbReference type="ARBA" id="ARBA00022842"/>
    </source>
</evidence>
<reference evidence="25 26" key="1">
    <citation type="submission" date="2016-10" db="EMBL/GenBank/DDBJ databases">
        <authorList>
            <person name="de Groot N.N."/>
        </authorList>
    </citation>
    <scope>NUCLEOTIDE SEQUENCE [LARGE SCALE GENOMIC DNA]</scope>
    <source>
        <strain evidence="25 26">DSM 12130</strain>
    </source>
</reference>
<accession>A0A1H0S5E6</accession>
<evidence type="ECO:0000256" key="16">
    <source>
        <dbReference type="ARBA" id="ARBA00023098"/>
    </source>
</evidence>
<keyword evidence="19 24" id="KW-1208">Phospholipid metabolism</keyword>
<feature type="binding site" evidence="22">
    <location>
        <position position="38"/>
    </location>
    <ligand>
        <name>ATP</name>
        <dbReference type="ChEBI" id="CHEBI:30616"/>
    </ligand>
</feature>
<dbReference type="GO" id="GO:0005886">
    <property type="term" value="C:plasma membrane"/>
    <property type="evidence" value="ECO:0007669"/>
    <property type="project" value="UniProtKB-SubCell"/>
</dbReference>
<feature type="binding site" evidence="21">
    <location>
        <position position="108"/>
    </location>
    <ligand>
        <name>substrate</name>
    </ligand>
</feature>
<feature type="binding site" evidence="22">
    <location>
        <position position="86"/>
    </location>
    <ligand>
        <name>ATP</name>
        <dbReference type="ChEBI" id="CHEBI:30616"/>
    </ligand>
</feature>
<name>A0A1H0S5E6_9BACT</name>
<feature type="binding site" evidence="21">
    <location>
        <position position="19"/>
    </location>
    <ligand>
        <name>substrate</name>
    </ligand>
</feature>
<keyword evidence="15 24" id="KW-1133">Transmembrane helix</keyword>
<keyword evidence="26" id="KW-1185">Reference proteome</keyword>
<dbReference type="Gene3D" id="1.10.287.3610">
    <property type="match status" value="1"/>
</dbReference>
<dbReference type="RefSeq" id="WP_092223392.1">
    <property type="nucleotide sequence ID" value="NZ_FNJI01000017.1"/>
</dbReference>
<dbReference type="PANTHER" id="PTHR34299:SF1">
    <property type="entry name" value="DIACYLGLYCEROL KINASE"/>
    <property type="match status" value="1"/>
</dbReference>
<dbReference type="GO" id="GO:0006654">
    <property type="term" value="P:phosphatidic acid biosynthetic process"/>
    <property type="evidence" value="ECO:0007669"/>
    <property type="project" value="InterPro"/>
</dbReference>
<feature type="binding site" evidence="21">
    <location>
        <begin position="40"/>
        <end position="44"/>
    </location>
    <ligand>
        <name>substrate</name>
    </ligand>
</feature>
<evidence type="ECO:0000256" key="18">
    <source>
        <dbReference type="ARBA" id="ARBA00023209"/>
    </source>
</evidence>
<evidence type="ECO:0000256" key="2">
    <source>
        <dbReference type="ARBA" id="ARBA00005967"/>
    </source>
</evidence>
<keyword evidence="6" id="KW-0444">Lipid biosynthesis</keyword>
<sequence length="132" mass="14384">MTANKSESRNKPPGGGVKRIIRAGRFSMQGLQAAFCNEAAFRQELGLFVLFVPLGIWLGETVEQRLLLIGSCFLVLIVELLNSAVEAVVDRIGTEQHELSGRAKDIGSAAVFCALVLVAICYCAIAWKRFMP</sequence>
<dbReference type="Proteomes" id="UP000199073">
    <property type="component" value="Unassembled WGS sequence"/>
</dbReference>
<evidence type="ECO:0000256" key="19">
    <source>
        <dbReference type="ARBA" id="ARBA00023264"/>
    </source>
</evidence>
<keyword evidence="18" id="KW-0594">Phospholipid biosynthesis</keyword>
<comment type="subcellular location">
    <subcellularLocation>
        <location evidence="1">Cell inner membrane</location>
        <topology evidence="1">Multi-pass membrane protein</topology>
    </subcellularLocation>
</comment>
<organism evidence="25 26">
    <name type="scientific">Desulforhopalus singaporensis</name>
    <dbReference type="NCBI Taxonomy" id="91360"/>
    <lineage>
        <taxon>Bacteria</taxon>
        <taxon>Pseudomonadati</taxon>
        <taxon>Thermodesulfobacteriota</taxon>
        <taxon>Desulfobulbia</taxon>
        <taxon>Desulfobulbales</taxon>
        <taxon>Desulfocapsaceae</taxon>
        <taxon>Desulforhopalus</taxon>
    </lineage>
</organism>
<feature type="binding site" evidence="21">
    <location>
        <position position="79"/>
    </location>
    <ligand>
        <name>substrate</name>
    </ligand>
</feature>
<evidence type="ECO:0000256" key="22">
    <source>
        <dbReference type="PIRSR" id="PIRSR600829-3"/>
    </source>
</evidence>
<dbReference type="GO" id="GO:0005524">
    <property type="term" value="F:ATP binding"/>
    <property type="evidence" value="ECO:0007669"/>
    <property type="project" value="UniProtKB-KW"/>
</dbReference>
<dbReference type="InterPro" id="IPR033718">
    <property type="entry name" value="DAGK_prok"/>
</dbReference>
<evidence type="ECO:0000256" key="15">
    <source>
        <dbReference type="ARBA" id="ARBA00022989"/>
    </source>
</evidence>
<comment type="catalytic activity">
    <reaction evidence="24">
        <text>a 1,2-diacyl-sn-glycerol + ATP = a 1,2-diacyl-sn-glycero-3-phosphate + ADP + H(+)</text>
        <dbReference type="Rhea" id="RHEA:10272"/>
        <dbReference type="ChEBI" id="CHEBI:15378"/>
        <dbReference type="ChEBI" id="CHEBI:17815"/>
        <dbReference type="ChEBI" id="CHEBI:30616"/>
        <dbReference type="ChEBI" id="CHEBI:58608"/>
        <dbReference type="ChEBI" id="CHEBI:456216"/>
        <dbReference type="EC" id="2.7.1.107"/>
    </reaction>
</comment>
<dbReference type="EC" id="2.7.1.107" evidence="3 24"/>
<feature type="transmembrane region" description="Helical" evidence="24">
    <location>
        <begin position="40"/>
        <end position="59"/>
    </location>
</feature>
<keyword evidence="10 23" id="KW-0479">Metal-binding</keyword>
<evidence type="ECO:0000256" key="5">
    <source>
        <dbReference type="ARBA" id="ARBA00022475"/>
    </source>
</evidence>
<keyword evidence="7" id="KW-0997">Cell inner membrane</keyword>
<dbReference type="STRING" id="91360.SAMN05660330_02544"/>
<evidence type="ECO:0000256" key="12">
    <source>
        <dbReference type="ARBA" id="ARBA00022777"/>
    </source>
</evidence>
<evidence type="ECO:0000256" key="9">
    <source>
        <dbReference type="ARBA" id="ARBA00022692"/>
    </source>
</evidence>
<evidence type="ECO:0000256" key="11">
    <source>
        <dbReference type="ARBA" id="ARBA00022741"/>
    </source>
</evidence>
<evidence type="ECO:0000313" key="25">
    <source>
        <dbReference type="EMBL" id="SDP36924.1"/>
    </source>
</evidence>
<dbReference type="CDD" id="cd14264">
    <property type="entry name" value="DAGK_IM"/>
    <property type="match status" value="1"/>
</dbReference>
<proteinExistence type="inferred from homology"/>
<dbReference type="OrthoDB" id="5460798at2"/>
<comment type="function">
    <text evidence="24">Catalyzes the ATP-dependent phosphorylation of sn-l,2-diacylglycerol (DAG) to phosphatidic acid. Involved in the recycling of diacylglycerol produced as a by-product during membrane-derived oligosaccharide (MDO) biosynthesis.</text>
</comment>
<evidence type="ECO:0000256" key="6">
    <source>
        <dbReference type="ARBA" id="ARBA00022516"/>
    </source>
</evidence>
<keyword evidence="11 22" id="KW-0547">Nucleotide-binding</keyword>
<protein>
    <recommendedName>
        <fullName evidence="4 24">Diacylglycerol kinase</fullName>
        <ecNumber evidence="3 24">2.7.1.107</ecNumber>
    </recommendedName>
</protein>
<evidence type="ECO:0000256" key="21">
    <source>
        <dbReference type="PIRSR" id="PIRSR600829-2"/>
    </source>
</evidence>
<dbReference type="Pfam" id="PF01219">
    <property type="entry name" value="DAGK_prokar"/>
    <property type="match status" value="1"/>
</dbReference>
<feature type="transmembrane region" description="Helical" evidence="24">
    <location>
        <begin position="109"/>
        <end position="127"/>
    </location>
</feature>
<feature type="binding site" evidence="22">
    <location>
        <position position="19"/>
    </location>
    <ligand>
        <name>ATP</name>
        <dbReference type="ChEBI" id="CHEBI:30616"/>
    </ligand>
</feature>
<feature type="binding site" evidence="22">
    <location>
        <begin position="95"/>
        <end position="97"/>
    </location>
    <ligand>
        <name>ATP</name>
        <dbReference type="ChEBI" id="CHEBI:30616"/>
    </ligand>
</feature>
<dbReference type="GO" id="GO:0004143">
    <property type="term" value="F:ATP-dependent diacylglycerol kinase activity"/>
    <property type="evidence" value="ECO:0007669"/>
    <property type="project" value="UniProtKB-EC"/>
</dbReference>
<dbReference type="InterPro" id="IPR000829">
    <property type="entry name" value="DAGK"/>
</dbReference>
<evidence type="ECO:0000256" key="13">
    <source>
        <dbReference type="ARBA" id="ARBA00022840"/>
    </source>
</evidence>
<evidence type="ECO:0000256" key="3">
    <source>
        <dbReference type="ARBA" id="ARBA00012133"/>
    </source>
</evidence>
<keyword evidence="8 24" id="KW-0808">Transferase</keyword>
<gene>
    <name evidence="25" type="ORF">SAMN05660330_02544</name>
</gene>
<dbReference type="GO" id="GO:0046872">
    <property type="term" value="F:metal ion binding"/>
    <property type="evidence" value="ECO:0007669"/>
    <property type="project" value="UniProtKB-KW"/>
</dbReference>
<evidence type="ECO:0000256" key="8">
    <source>
        <dbReference type="ARBA" id="ARBA00022679"/>
    </source>
</evidence>
<feature type="transmembrane region" description="Helical" evidence="24">
    <location>
        <begin position="66"/>
        <end position="89"/>
    </location>
</feature>
<keyword evidence="17 24" id="KW-0472">Membrane</keyword>
<keyword evidence="14 23" id="KW-0460">Magnesium</keyword>
<keyword evidence="12 24" id="KW-0418">Kinase</keyword>
<keyword evidence="9 24" id="KW-0812">Transmembrane</keyword>
<dbReference type="PANTHER" id="PTHR34299">
    <property type="entry name" value="DIACYLGLYCEROL KINASE"/>
    <property type="match status" value="1"/>
</dbReference>
<evidence type="ECO:0000313" key="26">
    <source>
        <dbReference type="Proteomes" id="UP000199073"/>
    </source>
</evidence>
<comment type="similarity">
    <text evidence="2 24">Belongs to the bacterial diacylglycerol kinase family.</text>
</comment>
<feature type="binding site" evidence="23">
    <location>
        <position position="38"/>
    </location>
    <ligand>
        <name>a divalent metal cation</name>
        <dbReference type="ChEBI" id="CHEBI:60240"/>
    </ligand>
</feature>
<feature type="binding site" evidence="23">
    <location>
        <position position="86"/>
    </location>
    <ligand>
        <name>a divalent metal cation</name>
        <dbReference type="ChEBI" id="CHEBI:60240"/>
    </ligand>
</feature>
<feature type="active site" description="Proton acceptor" evidence="20">
    <location>
        <position position="79"/>
    </location>
</feature>
<dbReference type="PROSITE" id="PS01069">
    <property type="entry name" value="DAGK_PROKAR"/>
    <property type="match status" value="1"/>
</dbReference>
<comment type="cofactor">
    <cofactor evidence="23">
        <name>Mg(2+)</name>
        <dbReference type="ChEBI" id="CHEBI:18420"/>
    </cofactor>
    <text evidence="23">Mn(2+), Zn(2+), Cd(2+) and Co(2+) support activity to lesser extents.</text>
</comment>
<keyword evidence="13 22" id="KW-0067">ATP-binding</keyword>
<dbReference type="EMBL" id="FNJI01000017">
    <property type="protein sequence ID" value="SDP36924.1"/>
    <property type="molecule type" value="Genomic_DNA"/>
</dbReference>
<evidence type="ECO:0000256" key="23">
    <source>
        <dbReference type="PIRSR" id="PIRSR600829-4"/>
    </source>
</evidence>
<evidence type="ECO:0000256" key="1">
    <source>
        <dbReference type="ARBA" id="ARBA00004429"/>
    </source>
</evidence>
<keyword evidence="16 24" id="KW-0443">Lipid metabolism</keyword>
<dbReference type="AlphaFoldDB" id="A0A1H0S5E6"/>
<dbReference type="InterPro" id="IPR036945">
    <property type="entry name" value="DAGK_sf"/>
</dbReference>
<evidence type="ECO:0000256" key="7">
    <source>
        <dbReference type="ARBA" id="ARBA00022519"/>
    </source>
</evidence>
<keyword evidence="5" id="KW-1003">Cell membrane</keyword>
<evidence type="ECO:0000256" key="17">
    <source>
        <dbReference type="ARBA" id="ARBA00023136"/>
    </source>
</evidence>
<evidence type="ECO:0000256" key="10">
    <source>
        <dbReference type="ARBA" id="ARBA00022723"/>
    </source>
</evidence>
<feature type="binding site" evidence="22">
    <location>
        <begin position="104"/>
        <end position="105"/>
    </location>
    <ligand>
        <name>ATP</name>
        <dbReference type="ChEBI" id="CHEBI:30616"/>
    </ligand>
</feature>
<evidence type="ECO:0000256" key="24">
    <source>
        <dbReference type="RuleBase" id="RU363065"/>
    </source>
</evidence>